<comment type="caution">
    <text evidence="2">The sequence shown here is derived from an EMBL/GenBank/DDBJ whole genome shotgun (WGS) entry which is preliminary data.</text>
</comment>
<dbReference type="PANTHER" id="PTHR30255:SF2">
    <property type="entry name" value="SINGLE-STRANDED-DNA-SPECIFIC EXONUCLEASE RECJ"/>
    <property type="match status" value="1"/>
</dbReference>
<organism evidence="2 3">
    <name type="scientific">Niabella ginsengisoli</name>
    <dbReference type="NCBI Taxonomy" id="522298"/>
    <lineage>
        <taxon>Bacteria</taxon>
        <taxon>Pseudomonadati</taxon>
        <taxon>Bacteroidota</taxon>
        <taxon>Chitinophagia</taxon>
        <taxon>Chitinophagales</taxon>
        <taxon>Chitinophagaceae</taxon>
        <taxon>Niabella</taxon>
    </lineage>
</organism>
<dbReference type="InterPro" id="IPR003156">
    <property type="entry name" value="DHHA1_dom"/>
</dbReference>
<dbReference type="Pfam" id="PF02272">
    <property type="entry name" value="DHHA1"/>
    <property type="match status" value="1"/>
</dbReference>
<evidence type="ECO:0000313" key="3">
    <source>
        <dbReference type="Proteomes" id="UP001202248"/>
    </source>
</evidence>
<accession>A0ABS9SDX3</accession>
<dbReference type="Gene3D" id="3.90.1640.30">
    <property type="match status" value="1"/>
</dbReference>
<proteinExistence type="predicted"/>
<dbReference type="SUPFAM" id="SSF64182">
    <property type="entry name" value="DHH phosphoesterases"/>
    <property type="match status" value="1"/>
</dbReference>
<sequence>MIAPRVNAAGRMDDASKAVQLFIAETNEEALQYAELLHSDNTDRKEADSSITTEALELIAQNQHWAERTSTVVYQPHWHKGVVGIVASRLIEHHYRPTVVLTESGHYVAGSARSVPGFNLYEAIHDAVNI</sequence>
<evidence type="ECO:0000313" key="2">
    <source>
        <dbReference type="EMBL" id="MCH5596557.1"/>
    </source>
</evidence>
<dbReference type="Proteomes" id="UP001202248">
    <property type="component" value="Unassembled WGS sequence"/>
</dbReference>
<dbReference type="InterPro" id="IPR038763">
    <property type="entry name" value="DHH_sf"/>
</dbReference>
<dbReference type="EMBL" id="JAKWBL010000001">
    <property type="protein sequence ID" value="MCH5596557.1"/>
    <property type="molecule type" value="Genomic_DNA"/>
</dbReference>
<keyword evidence="3" id="KW-1185">Reference proteome</keyword>
<dbReference type="RefSeq" id="WP_240825675.1">
    <property type="nucleotide sequence ID" value="NZ_JAKWBL010000001.1"/>
</dbReference>
<protein>
    <submittedName>
        <fullName evidence="2">DHHA1 domain-containing protein</fullName>
    </submittedName>
</protein>
<evidence type="ECO:0000259" key="1">
    <source>
        <dbReference type="Pfam" id="PF02272"/>
    </source>
</evidence>
<gene>
    <name evidence="2" type="ORF">MKP09_00740</name>
</gene>
<feature type="domain" description="DHHA1" evidence="1">
    <location>
        <begin position="72"/>
        <end position="127"/>
    </location>
</feature>
<dbReference type="InterPro" id="IPR051673">
    <property type="entry name" value="SSDNA_exonuclease_RecJ"/>
</dbReference>
<dbReference type="PANTHER" id="PTHR30255">
    <property type="entry name" value="SINGLE-STRANDED-DNA-SPECIFIC EXONUCLEASE RECJ"/>
    <property type="match status" value="1"/>
</dbReference>
<dbReference type="Gene3D" id="3.10.310.30">
    <property type="match status" value="1"/>
</dbReference>
<reference evidence="2 3" key="1">
    <citation type="submission" date="2022-02" db="EMBL/GenBank/DDBJ databases">
        <authorList>
            <person name="Min J."/>
        </authorList>
    </citation>
    <scope>NUCLEOTIDE SEQUENCE [LARGE SCALE GENOMIC DNA]</scope>
    <source>
        <strain evidence="2 3">GR10-1</strain>
    </source>
</reference>
<name>A0ABS9SDX3_9BACT</name>